<proteinExistence type="predicted"/>
<dbReference type="EMBL" id="UINC01082084">
    <property type="protein sequence ID" value="SVC26525.1"/>
    <property type="molecule type" value="Genomic_DNA"/>
</dbReference>
<reference evidence="1" key="1">
    <citation type="submission" date="2018-05" db="EMBL/GenBank/DDBJ databases">
        <authorList>
            <person name="Lanie J.A."/>
            <person name="Ng W.-L."/>
            <person name="Kazmierczak K.M."/>
            <person name="Andrzejewski T.M."/>
            <person name="Davidsen T.M."/>
            <person name="Wayne K.J."/>
            <person name="Tettelin H."/>
            <person name="Glass J.I."/>
            <person name="Rusch D."/>
            <person name="Podicherti R."/>
            <person name="Tsui H.-C.T."/>
            <person name="Winkler M.E."/>
        </authorList>
    </citation>
    <scope>NUCLEOTIDE SEQUENCE</scope>
</reference>
<dbReference type="Pfam" id="PF24835">
    <property type="entry name" value="DUF7717"/>
    <property type="match status" value="1"/>
</dbReference>
<protein>
    <submittedName>
        <fullName evidence="1">Uncharacterized protein</fullName>
    </submittedName>
</protein>
<dbReference type="InterPro" id="IPR056134">
    <property type="entry name" value="DUF7717"/>
</dbReference>
<dbReference type="AlphaFoldDB" id="A0A382KSI3"/>
<evidence type="ECO:0000313" key="1">
    <source>
        <dbReference type="EMBL" id="SVC26525.1"/>
    </source>
</evidence>
<gene>
    <name evidence="1" type="ORF">METZ01_LOCUS279379</name>
</gene>
<organism evidence="1">
    <name type="scientific">marine metagenome</name>
    <dbReference type="NCBI Taxonomy" id="408172"/>
    <lineage>
        <taxon>unclassified sequences</taxon>
        <taxon>metagenomes</taxon>
        <taxon>ecological metagenomes</taxon>
    </lineage>
</organism>
<accession>A0A382KSI3</accession>
<name>A0A382KSI3_9ZZZZ</name>
<sequence length="110" mass="13292">MSDNTIDYDKKIIDFMNYLEVKFTEESNRIDRYSVRVIKGRRFDRIVTDSKYNYNYIHCFVERKTGNIYKPASRKSPHTKGFAIRGSIYDKETFKNADRFGSWLYHRVVR</sequence>